<reference evidence="2 3" key="1">
    <citation type="submission" date="2023-11" db="EMBL/GenBank/DDBJ databases">
        <title>Coraliomargarita sp. nov., isolated from marine algae.</title>
        <authorList>
            <person name="Lee J.K."/>
            <person name="Baek J.H."/>
            <person name="Kim J.M."/>
            <person name="Choi D.G."/>
            <person name="Jeon C.O."/>
        </authorList>
    </citation>
    <scope>NUCLEOTIDE SEQUENCE [LARGE SCALE GENOMIC DNA]</scope>
    <source>
        <strain evidence="2 3">J2-16</strain>
    </source>
</reference>
<evidence type="ECO:0008006" key="4">
    <source>
        <dbReference type="Google" id="ProtNLM"/>
    </source>
</evidence>
<name>A0ABZ0RQJ7_9BACT</name>
<accession>A0ABZ0RQJ7</accession>
<sequence>MKITPKYTYSNIISMRSLMSLPAFALGSFALFPGMAHAQTTVFEDDMQYANTTELQAVWSSFASSPLSGSLMDFGPAPLDGLNPNPTGNRYMKLANGVAYTDLGQTITQDWTLSVNVLHSDYQRGMRMLLLDADGEAGYGFGWNSGLVNQYGGNGSVSITKFQDTTYSDWSTFNGSADLAIGNSGHAITGYDVTATDETSSSNDDLATYDTENWTGFASISLSWKASTGLLTLSVDGEEIVTHTDTDFSSFSTIYIKGNSSNYIDNILVTVPEPNGASLVMAITALGAVAMLRRSRRQ</sequence>
<proteinExistence type="predicted"/>
<organism evidence="2 3">
    <name type="scientific">Coraliomargarita algicola</name>
    <dbReference type="NCBI Taxonomy" id="3092156"/>
    <lineage>
        <taxon>Bacteria</taxon>
        <taxon>Pseudomonadati</taxon>
        <taxon>Verrucomicrobiota</taxon>
        <taxon>Opitutia</taxon>
        <taxon>Puniceicoccales</taxon>
        <taxon>Coraliomargaritaceae</taxon>
        <taxon>Coraliomargarita</taxon>
    </lineage>
</organism>
<dbReference type="RefSeq" id="WP_319834100.1">
    <property type="nucleotide sequence ID" value="NZ_CP138858.1"/>
</dbReference>
<dbReference type="Proteomes" id="UP001324993">
    <property type="component" value="Chromosome"/>
</dbReference>
<feature type="signal peptide" evidence="1">
    <location>
        <begin position="1"/>
        <end position="25"/>
    </location>
</feature>
<evidence type="ECO:0000313" key="3">
    <source>
        <dbReference type="Proteomes" id="UP001324993"/>
    </source>
</evidence>
<keyword evidence="1" id="KW-0732">Signal</keyword>
<dbReference type="EMBL" id="CP138858">
    <property type="protein sequence ID" value="WPJ97255.1"/>
    <property type="molecule type" value="Genomic_DNA"/>
</dbReference>
<keyword evidence="3" id="KW-1185">Reference proteome</keyword>
<feature type="chain" id="PRO_5045152022" description="PEP-CTERM protein-sorting domain-containing protein" evidence="1">
    <location>
        <begin position="26"/>
        <end position="298"/>
    </location>
</feature>
<evidence type="ECO:0000313" key="2">
    <source>
        <dbReference type="EMBL" id="WPJ97255.1"/>
    </source>
</evidence>
<gene>
    <name evidence="2" type="ORF">SH580_05980</name>
</gene>
<protein>
    <recommendedName>
        <fullName evidence="4">PEP-CTERM protein-sorting domain-containing protein</fullName>
    </recommendedName>
</protein>
<evidence type="ECO:0000256" key="1">
    <source>
        <dbReference type="SAM" id="SignalP"/>
    </source>
</evidence>